<dbReference type="InterPro" id="IPR023650">
    <property type="entry name" value="Beta-lactam_class-A_AS"/>
</dbReference>
<evidence type="ECO:0000256" key="4">
    <source>
        <dbReference type="ARBA" id="ARBA00022801"/>
    </source>
</evidence>
<dbReference type="EC" id="3.5.2.6" evidence="3 6"/>
<dbReference type="KEGG" id="nik:F5I99_18680"/>
<feature type="domain" description="Beta-lactamase class A catalytic" evidence="7">
    <location>
        <begin position="46"/>
        <end position="261"/>
    </location>
</feature>
<evidence type="ECO:0000256" key="2">
    <source>
        <dbReference type="ARBA" id="ARBA00009009"/>
    </source>
</evidence>
<keyword evidence="9" id="KW-1185">Reference proteome</keyword>
<evidence type="ECO:0000313" key="8">
    <source>
        <dbReference type="EMBL" id="QEW08350.1"/>
    </source>
</evidence>
<dbReference type="GO" id="GO:0046677">
    <property type="term" value="P:response to antibiotic"/>
    <property type="evidence" value="ECO:0007669"/>
    <property type="project" value="UniProtKB-UniRule"/>
</dbReference>
<dbReference type="GO" id="GO:0030655">
    <property type="term" value="P:beta-lactam antibiotic catabolic process"/>
    <property type="evidence" value="ECO:0007669"/>
    <property type="project" value="InterPro"/>
</dbReference>
<accession>A0A5J6LI20</accession>
<dbReference type="AlphaFoldDB" id="A0A5J6LI20"/>
<evidence type="ECO:0000256" key="6">
    <source>
        <dbReference type="RuleBase" id="RU361140"/>
    </source>
</evidence>
<dbReference type="NCBIfam" id="NF033103">
    <property type="entry name" value="bla_class_A"/>
    <property type="match status" value="1"/>
</dbReference>
<protein>
    <recommendedName>
        <fullName evidence="3 6">Beta-lactamase</fullName>
        <ecNumber evidence="3 6">3.5.2.6</ecNumber>
    </recommendedName>
</protein>
<dbReference type="PANTHER" id="PTHR35333">
    <property type="entry name" value="BETA-LACTAMASE"/>
    <property type="match status" value="1"/>
</dbReference>
<dbReference type="PRINTS" id="PR00118">
    <property type="entry name" value="BLACTAMASEA"/>
</dbReference>
<dbReference type="Gene3D" id="3.40.710.10">
    <property type="entry name" value="DD-peptidase/beta-lactamase superfamily"/>
    <property type="match status" value="1"/>
</dbReference>
<proteinExistence type="inferred from homology"/>
<keyword evidence="5 6" id="KW-0046">Antibiotic resistance</keyword>
<dbReference type="InterPro" id="IPR045155">
    <property type="entry name" value="Beta-lactam_cat"/>
</dbReference>
<dbReference type="GO" id="GO:0008800">
    <property type="term" value="F:beta-lactamase activity"/>
    <property type="evidence" value="ECO:0007669"/>
    <property type="project" value="UniProtKB-UniRule"/>
</dbReference>
<keyword evidence="4 6" id="KW-0378">Hydrolase</keyword>
<dbReference type="Proteomes" id="UP000325606">
    <property type="component" value="Chromosome"/>
</dbReference>
<evidence type="ECO:0000259" key="7">
    <source>
        <dbReference type="Pfam" id="PF13354"/>
    </source>
</evidence>
<dbReference type="Pfam" id="PF13354">
    <property type="entry name" value="Beta-lactamase2"/>
    <property type="match status" value="1"/>
</dbReference>
<name>A0A5J6LI20_9GAMM</name>
<evidence type="ECO:0000256" key="1">
    <source>
        <dbReference type="ARBA" id="ARBA00001526"/>
    </source>
</evidence>
<gene>
    <name evidence="8" type="primary">bla</name>
    <name evidence="8" type="ORF">F5I99_18680</name>
</gene>
<evidence type="ECO:0000256" key="3">
    <source>
        <dbReference type="ARBA" id="ARBA00012865"/>
    </source>
</evidence>
<organism evidence="8 9">
    <name type="scientific">Nitrincola iocasae</name>
    <dbReference type="NCBI Taxonomy" id="2614693"/>
    <lineage>
        <taxon>Bacteria</taxon>
        <taxon>Pseudomonadati</taxon>
        <taxon>Pseudomonadota</taxon>
        <taxon>Gammaproteobacteria</taxon>
        <taxon>Oceanospirillales</taxon>
        <taxon>Oceanospirillaceae</taxon>
        <taxon>Nitrincola</taxon>
    </lineage>
</organism>
<dbReference type="RefSeq" id="WP_151058684.1">
    <property type="nucleotide sequence ID" value="NZ_CP044222.1"/>
</dbReference>
<evidence type="ECO:0000256" key="5">
    <source>
        <dbReference type="ARBA" id="ARBA00023251"/>
    </source>
</evidence>
<dbReference type="SUPFAM" id="SSF56601">
    <property type="entry name" value="beta-lactamase/transpeptidase-like"/>
    <property type="match status" value="1"/>
</dbReference>
<comment type="catalytic activity">
    <reaction evidence="1 6">
        <text>a beta-lactam + H2O = a substituted beta-amino acid</text>
        <dbReference type="Rhea" id="RHEA:20401"/>
        <dbReference type="ChEBI" id="CHEBI:15377"/>
        <dbReference type="ChEBI" id="CHEBI:35627"/>
        <dbReference type="ChEBI" id="CHEBI:140347"/>
        <dbReference type="EC" id="3.5.2.6"/>
    </reaction>
</comment>
<dbReference type="PANTHER" id="PTHR35333:SF3">
    <property type="entry name" value="BETA-LACTAMASE-TYPE TRANSPEPTIDASE FOLD CONTAINING PROTEIN"/>
    <property type="match status" value="1"/>
</dbReference>
<dbReference type="PROSITE" id="PS00146">
    <property type="entry name" value="BETA_LACTAMASE_A"/>
    <property type="match status" value="1"/>
</dbReference>
<reference evidence="8 9" key="1">
    <citation type="submission" date="2019-09" db="EMBL/GenBank/DDBJ databases">
        <title>Nitrincola iocasae sp. nov., a bacterium isolated from the sediment collected at a cold seep field in South China Sea.</title>
        <authorList>
            <person name="Zhang H."/>
            <person name="Wang H."/>
            <person name="Li C."/>
        </authorList>
    </citation>
    <scope>NUCLEOTIDE SEQUENCE [LARGE SCALE GENOMIC DNA]</scope>
    <source>
        <strain evidence="8 9">KXZD1103</strain>
    </source>
</reference>
<sequence length="292" mass="32222">MTHRMTVSHFVLLLSIATFSSLLIADEDVLLSELKRIESHLDARIGFAAHDTETGMRWEYNADQRFPLSSTFKTLACAALLQRVDTGSEQLTTSVSVSSSDLVTYSPVLEEYADTRDITLFELCEATMTTSDNTAANLILQSLGGPENVTDFARQLGDKVTRLDRWETDLNQAVPGDERDTTTPNAMVSNLELLLGNVLSLESKRYLQTWLVNNKVADGLFRSSMPSDWIIGDRTGAGGFGSRSITAVIWPAEREPVFVAFYITETTASFEERNAAIAQLGRVLIELIGVSK</sequence>
<dbReference type="InterPro" id="IPR000871">
    <property type="entry name" value="Beta-lactam_class-A"/>
</dbReference>
<dbReference type="InterPro" id="IPR012338">
    <property type="entry name" value="Beta-lactam/transpept-like"/>
</dbReference>
<comment type="similarity">
    <text evidence="2 6">Belongs to the class-A beta-lactamase family.</text>
</comment>
<evidence type="ECO:0000313" key="9">
    <source>
        <dbReference type="Proteomes" id="UP000325606"/>
    </source>
</evidence>
<dbReference type="EMBL" id="CP044222">
    <property type="protein sequence ID" value="QEW08350.1"/>
    <property type="molecule type" value="Genomic_DNA"/>
</dbReference>